<reference evidence="6" key="1">
    <citation type="journal article" date="2017" name="Genome Biol.">
        <title>Comparative genomics reveals high biological diversity and specific adaptations in the industrially and medically important fungal genus Aspergillus.</title>
        <authorList>
            <person name="de Vries R.P."/>
            <person name="Riley R."/>
            <person name="Wiebenga A."/>
            <person name="Aguilar-Osorio G."/>
            <person name="Amillis S."/>
            <person name="Uchima C.A."/>
            <person name="Anderluh G."/>
            <person name="Asadollahi M."/>
            <person name="Askin M."/>
            <person name="Barry K."/>
            <person name="Battaglia E."/>
            <person name="Bayram O."/>
            <person name="Benocci T."/>
            <person name="Braus-Stromeyer S.A."/>
            <person name="Caldana C."/>
            <person name="Canovas D."/>
            <person name="Cerqueira G.C."/>
            <person name="Chen F."/>
            <person name="Chen W."/>
            <person name="Choi C."/>
            <person name="Clum A."/>
            <person name="Dos Santos R.A."/>
            <person name="Damasio A.R."/>
            <person name="Diallinas G."/>
            <person name="Emri T."/>
            <person name="Fekete E."/>
            <person name="Flipphi M."/>
            <person name="Freyberg S."/>
            <person name="Gallo A."/>
            <person name="Gournas C."/>
            <person name="Habgood R."/>
            <person name="Hainaut M."/>
            <person name="Harispe M.L."/>
            <person name="Henrissat B."/>
            <person name="Hilden K.S."/>
            <person name="Hope R."/>
            <person name="Hossain A."/>
            <person name="Karabika E."/>
            <person name="Karaffa L."/>
            <person name="Karanyi Z."/>
            <person name="Krasevec N."/>
            <person name="Kuo A."/>
            <person name="Kusch H."/>
            <person name="LaButti K."/>
            <person name="Lagendijk E.L."/>
            <person name="Lapidus A."/>
            <person name="Levasseur A."/>
            <person name="Lindquist E."/>
            <person name="Lipzen A."/>
            <person name="Logrieco A.F."/>
            <person name="MacCabe A."/>
            <person name="Maekelae M.R."/>
            <person name="Malavazi I."/>
            <person name="Melin P."/>
            <person name="Meyer V."/>
            <person name="Mielnichuk N."/>
            <person name="Miskei M."/>
            <person name="Molnar A.P."/>
            <person name="Mule G."/>
            <person name="Ngan C.Y."/>
            <person name="Orejas M."/>
            <person name="Orosz E."/>
            <person name="Ouedraogo J.P."/>
            <person name="Overkamp K.M."/>
            <person name="Park H.-S."/>
            <person name="Perrone G."/>
            <person name="Piumi F."/>
            <person name="Punt P.J."/>
            <person name="Ram A.F."/>
            <person name="Ramon A."/>
            <person name="Rauscher S."/>
            <person name="Record E."/>
            <person name="Riano-Pachon D.M."/>
            <person name="Robert V."/>
            <person name="Roehrig J."/>
            <person name="Ruller R."/>
            <person name="Salamov A."/>
            <person name="Salih N.S."/>
            <person name="Samson R.A."/>
            <person name="Sandor E."/>
            <person name="Sanguinetti M."/>
            <person name="Schuetze T."/>
            <person name="Sepcic K."/>
            <person name="Shelest E."/>
            <person name="Sherlock G."/>
            <person name="Sophianopoulou V."/>
            <person name="Squina F.M."/>
            <person name="Sun H."/>
            <person name="Susca A."/>
            <person name="Todd R.B."/>
            <person name="Tsang A."/>
            <person name="Unkles S.E."/>
            <person name="van de Wiele N."/>
            <person name="van Rossen-Uffink D."/>
            <person name="Oliveira J.V."/>
            <person name="Vesth T.C."/>
            <person name="Visser J."/>
            <person name="Yu J.-H."/>
            <person name="Zhou M."/>
            <person name="Andersen M.R."/>
            <person name="Archer D.B."/>
            <person name="Baker S.E."/>
            <person name="Benoit I."/>
            <person name="Brakhage A.A."/>
            <person name="Braus G.H."/>
            <person name="Fischer R."/>
            <person name="Frisvad J.C."/>
            <person name="Goldman G.H."/>
            <person name="Houbraken J."/>
            <person name="Oakley B."/>
            <person name="Pocsi I."/>
            <person name="Scazzocchio C."/>
            <person name="Seiboth B."/>
            <person name="vanKuyk P.A."/>
            <person name="Wortman J."/>
            <person name="Dyer P.S."/>
            <person name="Grigoriev I.V."/>
        </authorList>
    </citation>
    <scope>NUCLEOTIDE SEQUENCE [LARGE SCALE GENOMIC DNA]</scope>
    <source>
        <strain evidence="6">CBS 583.65</strain>
    </source>
</reference>
<dbReference type="Proteomes" id="UP000184073">
    <property type="component" value="Unassembled WGS sequence"/>
</dbReference>
<evidence type="ECO:0000256" key="1">
    <source>
        <dbReference type="ARBA" id="ARBA00022574"/>
    </source>
</evidence>
<feature type="repeat" description="WD" evidence="3">
    <location>
        <begin position="978"/>
        <end position="1019"/>
    </location>
</feature>
<protein>
    <recommendedName>
        <fullName evidence="4">NACHT domain-containing protein</fullName>
    </recommendedName>
</protein>
<dbReference type="VEuPathDB" id="FungiDB:ASPVEDRAFT_142163"/>
<dbReference type="OrthoDB" id="674604at2759"/>
<dbReference type="STRING" id="1036611.A0A1L9Q1A9"/>
<dbReference type="EMBL" id="KV878137">
    <property type="protein sequence ID" value="OJJ07540.1"/>
    <property type="molecule type" value="Genomic_DNA"/>
</dbReference>
<dbReference type="PROSITE" id="PS50082">
    <property type="entry name" value="WD_REPEATS_2"/>
    <property type="match status" value="9"/>
</dbReference>
<proteinExistence type="predicted"/>
<dbReference type="InterPro" id="IPR056884">
    <property type="entry name" value="NPHP3-like_N"/>
</dbReference>
<dbReference type="InterPro" id="IPR007111">
    <property type="entry name" value="NACHT_NTPase"/>
</dbReference>
<dbReference type="SUPFAM" id="SSF52540">
    <property type="entry name" value="P-loop containing nucleoside triphosphate hydrolases"/>
    <property type="match status" value="1"/>
</dbReference>
<dbReference type="InterPro" id="IPR027417">
    <property type="entry name" value="P-loop_NTPase"/>
</dbReference>
<dbReference type="InterPro" id="IPR020472">
    <property type="entry name" value="WD40_PAC1"/>
</dbReference>
<dbReference type="SMART" id="SM00320">
    <property type="entry name" value="WD40"/>
    <property type="match status" value="10"/>
</dbReference>
<accession>A0A1L9Q1A9</accession>
<dbReference type="PROSITE" id="PS50294">
    <property type="entry name" value="WD_REPEATS_REGION"/>
    <property type="match status" value="9"/>
</dbReference>
<evidence type="ECO:0000313" key="6">
    <source>
        <dbReference type="Proteomes" id="UP000184073"/>
    </source>
</evidence>
<evidence type="ECO:0000256" key="3">
    <source>
        <dbReference type="PROSITE-ProRule" id="PRU00221"/>
    </source>
</evidence>
<dbReference type="Pfam" id="PF24883">
    <property type="entry name" value="NPHP3_N"/>
    <property type="match status" value="1"/>
</dbReference>
<dbReference type="InterPro" id="IPR015943">
    <property type="entry name" value="WD40/YVTN_repeat-like_dom_sf"/>
</dbReference>
<dbReference type="InterPro" id="IPR036322">
    <property type="entry name" value="WD40_repeat_dom_sf"/>
</dbReference>
<evidence type="ECO:0000256" key="2">
    <source>
        <dbReference type="ARBA" id="ARBA00022737"/>
    </source>
</evidence>
<feature type="repeat" description="WD" evidence="3">
    <location>
        <begin position="896"/>
        <end position="935"/>
    </location>
</feature>
<dbReference type="PANTHER" id="PTHR44129">
    <property type="entry name" value="WD REPEAT-CONTAINING PROTEIN POP1"/>
    <property type="match status" value="1"/>
</dbReference>
<dbReference type="InterPro" id="IPR019775">
    <property type="entry name" value="WD40_repeat_CS"/>
</dbReference>
<dbReference type="Pfam" id="PF00400">
    <property type="entry name" value="WD40"/>
    <property type="match status" value="10"/>
</dbReference>
<gene>
    <name evidence="5" type="ORF">ASPVEDRAFT_142163</name>
</gene>
<dbReference type="Gene3D" id="2.130.10.10">
    <property type="entry name" value="YVTN repeat-like/Quinoprotein amine dehydrogenase"/>
    <property type="match status" value="4"/>
</dbReference>
<dbReference type="PROSITE" id="PS00678">
    <property type="entry name" value="WD_REPEATS_1"/>
    <property type="match status" value="6"/>
</dbReference>
<feature type="repeat" description="WD" evidence="3">
    <location>
        <begin position="854"/>
        <end position="895"/>
    </location>
</feature>
<feature type="repeat" description="WD" evidence="3">
    <location>
        <begin position="603"/>
        <end position="644"/>
    </location>
</feature>
<organism evidence="5 6">
    <name type="scientific">Aspergillus versicolor CBS 583.65</name>
    <dbReference type="NCBI Taxonomy" id="1036611"/>
    <lineage>
        <taxon>Eukaryota</taxon>
        <taxon>Fungi</taxon>
        <taxon>Dikarya</taxon>
        <taxon>Ascomycota</taxon>
        <taxon>Pezizomycotina</taxon>
        <taxon>Eurotiomycetes</taxon>
        <taxon>Eurotiomycetidae</taxon>
        <taxon>Eurotiales</taxon>
        <taxon>Aspergillaceae</taxon>
        <taxon>Aspergillus</taxon>
        <taxon>Aspergillus subgen. Nidulantes</taxon>
    </lineage>
</organism>
<feature type="repeat" description="WD" evidence="3">
    <location>
        <begin position="770"/>
        <end position="811"/>
    </location>
</feature>
<keyword evidence="1 3" id="KW-0853">WD repeat</keyword>
<dbReference type="AlphaFoldDB" id="A0A1L9Q1A9"/>
<sequence length="1174" mass="131473">MLLSVVPVRPNVNLADDFTNPPCLQALQCPDPFVVKNRLKETKDRLIFKAIEWVLRNPQYCRWQNGDDVRLLWIRGGAGKGKTMMSIGLVEQFSQDDSSIITYFFCQETDYQLNTMEGIIKGLIQQLIRQRKDLIEFLRCRWDPAEASFTENMSSWRRLWDILLEMINHCRHQRVYVVVDALDECHNGRMGDLLKLIVRTGLDNPNVRWLLTSRPLDDADRELLNTTQEVGIALELHYDHLEAAITTYIRHKVRELYPIHRYERKIPQVIETELLERAEGTFLWVSLVCKRLESDGNGARIPPDEAVSVIQEFPPGLQSLYERMFEQLLQGKPTTTRACLRLLKVMTIVYRPLNRAEVFTVTGLPEREVLAGENIVARCASFIKIRGVAVEFVHQSSRDFLIGTSLLSSRDPYGHADIALGCLSYMSTVLKPNLIDLPRPSSGRDPARPAERISNGKSTILDTLDYAATLWAEHLKAASGSGLKQEALSKGGQALRFVKEKLLEWLECLSILGQLSRAMGVLRTLEDLAENPPLQDSVYDARRFLLRHYRTILISPHQVYSSGIVLSPQRSLVRAAHNLKKVPNWVKQIPCLETTWAPLIHTFTGHSSFVTVVSFSPNGRQIASGSWDGTICLWDRSTGEHNKLIGHSDIVTDIVYSPDSRQIASGCNDGTIRLWDLSTGEHRSMTGPARLRGQISFSHDGKQLAMPYGNGNIRLIWDRRSGKNQDIRHGQDKALRTMVFSSDGKWIGATLVDKSIMLWDSDTGIHQCTLVGHSDKITGILFSPDNQQVASSSWDNTIRLWNTITGEQQKILVGHSNWVESIAYSPDGKQVVSGSNDSTVKLWDASIDRQQETLTSHSDRLFDIAFSPDGQFVASTSYDGTTMIWDATTGNHKKTLTGHSGMVVAVVFSHKHLASASFDKTVRIWDASTGEHHTTLIGHSGVVVEVVFSPDGGQIASASQDKTLRLWDPVTGRHQRTFKGHSAPLSNVAFSPDGRYIASSSMDKTVRLWDVRTGAHWKTLEHSGQVTTVAFSPDGKQIATGSSDRTIKLWDVDACLQAGKLLGPSMGALRKFRKWKLKIVTPQNIKSLKFSADGKFLQTNLGLLKVGETSSHGGLSVEHNWIYYGASPVFRIQEDLFAWCYDVLGDRIAIGFANGRVLCLEFDCKVLEKLLGSS</sequence>
<feature type="repeat" description="WD" evidence="3">
    <location>
        <begin position="936"/>
        <end position="977"/>
    </location>
</feature>
<dbReference type="SUPFAM" id="SSF50978">
    <property type="entry name" value="WD40 repeat-like"/>
    <property type="match status" value="2"/>
</dbReference>
<dbReference type="InterPro" id="IPR001680">
    <property type="entry name" value="WD40_rpt"/>
</dbReference>
<feature type="domain" description="NACHT" evidence="4">
    <location>
        <begin position="70"/>
        <end position="215"/>
    </location>
</feature>
<keyword evidence="6" id="KW-1185">Reference proteome</keyword>
<dbReference type="PROSITE" id="PS50837">
    <property type="entry name" value="NACHT"/>
    <property type="match status" value="1"/>
</dbReference>
<dbReference type="RefSeq" id="XP_040673302.1">
    <property type="nucleotide sequence ID" value="XM_040807810.1"/>
</dbReference>
<dbReference type="Gene3D" id="3.40.50.300">
    <property type="entry name" value="P-loop containing nucleotide triphosphate hydrolases"/>
    <property type="match status" value="1"/>
</dbReference>
<keyword evidence="2" id="KW-0677">Repeat</keyword>
<feature type="repeat" description="WD" evidence="3">
    <location>
        <begin position="1019"/>
        <end position="1053"/>
    </location>
</feature>
<dbReference type="PRINTS" id="PR00320">
    <property type="entry name" value="GPROTEINBRPT"/>
</dbReference>
<dbReference type="CDD" id="cd00200">
    <property type="entry name" value="WD40"/>
    <property type="match status" value="1"/>
</dbReference>
<feature type="repeat" description="WD" evidence="3">
    <location>
        <begin position="812"/>
        <end position="853"/>
    </location>
</feature>
<evidence type="ECO:0000313" key="5">
    <source>
        <dbReference type="EMBL" id="OJJ07540.1"/>
    </source>
</evidence>
<feature type="repeat" description="WD" evidence="3">
    <location>
        <begin position="644"/>
        <end position="685"/>
    </location>
</feature>
<evidence type="ECO:0000259" key="4">
    <source>
        <dbReference type="PROSITE" id="PS50837"/>
    </source>
</evidence>
<name>A0A1L9Q1A9_ASPVE</name>
<dbReference type="InterPro" id="IPR050349">
    <property type="entry name" value="WD_LIS1/nudF_dynein_reg"/>
</dbReference>
<dbReference type="GeneID" id="63723321"/>